<dbReference type="AlphaFoldDB" id="A0A1H8YBE3"/>
<sequence length="277" mass="29844">MAKFRRRAAGEAVFAALLTLGGVALFFAGHGLVTSIFVVAIFGTYLGLSVHNLAVSLWMKPFQGKVRPNRMRAGCRVHRRKQDRGAPVRRPLAPDQAPQRDAAPVRRAAPVEPTSPRLDPVLAAHRWDAARTLVWFAVASVVVFGWAVWSGPDFAHGRPLAVIPAAIALVGLGLILLRFVFFTFLMFRPVPHDTWTELGVVLDGPVRVNGRGVARLRGRTTLPDGRPITFRGAWVPVSVAANVAATGQLWTAGLPRPGKSAAVVLPGHAVFGTVRFG</sequence>
<reference evidence="3 4" key="1">
    <citation type="submission" date="2016-10" db="EMBL/GenBank/DDBJ databases">
        <authorList>
            <person name="de Groot N.N."/>
        </authorList>
    </citation>
    <scope>NUCLEOTIDE SEQUENCE [LARGE SCALE GENOMIC DNA]</scope>
    <source>
        <strain evidence="3 4">DSM 44993</strain>
    </source>
</reference>
<dbReference type="Proteomes" id="UP000198582">
    <property type="component" value="Unassembled WGS sequence"/>
</dbReference>
<feature type="transmembrane region" description="Helical" evidence="2">
    <location>
        <begin position="12"/>
        <end position="30"/>
    </location>
</feature>
<feature type="transmembrane region" description="Helical" evidence="2">
    <location>
        <begin position="132"/>
        <end position="149"/>
    </location>
</feature>
<keyword evidence="2" id="KW-1133">Transmembrane helix</keyword>
<protein>
    <submittedName>
        <fullName evidence="3">Uncharacterized protein</fullName>
    </submittedName>
</protein>
<proteinExistence type="predicted"/>
<name>A0A1H8YBE3_9PSEU</name>
<dbReference type="RefSeq" id="WP_143086304.1">
    <property type="nucleotide sequence ID" value="NZ_FOEF01000013.1"/>
</dbReference>
<keyword evidence="4" id="KW-1185">Reference proteome</keyword>
<organism evidence="3 4">
    <name type="scientific">Amycolatopsis saalfeldensis</name>
    <dbReference type="NCBI Taxonomy" id="394193"/>
    <lineage>
        <taxon>Bacteria</taxon>
        <taxon>Bacillati</taxon>
        <taxon>Actinomycetota</taxon>
        <taxon>Actinomycetes</taxon>
        <taxon>Pseudonocardiales</taxon>
        <taxon>Pseudonocardiaceae</taxon>
        <taxon>Amycolatopsis</taxon>
    </lineage>
</organism>
<feature type="transmembrane region" description="Helical" evidence="2">
    <location>
        <begin position="161"/>
        <end position="187"/>
    </location>
</feature>
<keyword evidence="2" id="KW-0812">Transmembrane</keyword>
<gene>
    <name evidence="3" type="ORF">SAMN04489732_11338</name>
</gene>
<evidence type="ECO:0000256" key="2">
    <source>
        <dbReference type="SAM" id="Phobius"/>
    </source>
</evidence>
<dbReference type="STRING" id="394193.SAMN04489732_11338"/>
<feature type="transmembrane region" description="Helical" evidence="2">
    <location>
        <begin position="36"/>
        <end position="59"/>
    </location>
</feature>
<evidence type="ECO:0000313" key="4">
    <source>
        <dbReference type="Proteomes" id="UP000198582"/>
    </source>
</evidence>
<feature type="compositionally biased region" description="Low complexity" evidence="1">
    <location>
        <begin position="91"/>
        <end position="111"/>
    </location>
</feature>
<dbReference type="OrthoDB" id="3678714at2"/>
<dbReference type="EMBL" id="FOEF01000013">
    <property type="protein sequence ID" value="SEP49406.1"/>
    <property type="molecule type" value="Genomic_DNA"/>
</dbReference>
<evidence type="ECO:0000256" key="1">
    <source>
        <dbReference type="SAM" id="MobiDB-lite"/>
    </source>
</evidence>
<keyword evidence="2" id="KW-0472">Membrane</keyword>
<evidence type="ECO:0000313" key="3">
    <source>
        <dbReference type="EMBL" id="SEP49406.1"/>
    </source>
</evidence>
<feature type="region of interest" description="Disordered" evidence="1">
    <location>
        <begin position="77"/>
        <end position="113"/>
    </location>
</feature>
<accession>A0A1H8YBE3</accession>